<feature type="coiled-coil region" evidence="5">
    <location>
        <begin position="840"/>
        <end position="972"/>
    </location>
</feature>
<feature type="compositionally biased region" description="Basic and acidic residues" evidence="6">
    <location>
        <begin position="378"/>
        <end position="396"/>
    </location>
</feature>
<dbReference type="Gene3D" id="2.30.29.30">
    <property type="entry name" value="Pleckstrin-homology domain (PH domain)/Phosphotyrosine-binding domain (PTB)"/>
    <property type="match status" value="1"/>
</dbReference>
<feature type="compositionally biased region" description="Basic and acidic residues" evidence="6">
    <location>
        <begin position="1078"/>
        <end position="1093"/>
    </location>
</feature>
<feature type="domain" description="PH" evidence="7">
    <location>
        <begin position="509"/>
        <end position="608"/>
    </location>
</feature>
<dbReference type="PANTHER" id="PTHR17271">
    <property type="entry name" value="PLECKSTRIN HOMOLOGY PH DOMAIN-CONTAINING PROTEIN"/>
    <property type="match status" value="1"/>
</dbReference>
<feature type="compositionally biased region" description="Low complexity" evidence="6">
    <location>
        <begin position="468"/>
        <end position="486"/>
    </location>
</feature>
<evidence type="ECO:0000256" key="6">
    <source>
        <dbReference type="SAM" id="MobiDB-lite"/>
    </source>
</evidence>
<keyword evidence="2 4" id="KW-0863">Zinc-finger</keyword>
<evidence type="ECO:0000256" key="5">
    <source>
        <dbReference type="SAM" id="Coils"/>
    </source>
</evidence>
<organism evidence="9 10">
    <name type="scientific">Arctia plantaginis</name>
    <name type="common">Wood tiger moth</name>
    <name type="synonym">Phalaena plantaginis</name>
    <dbReference type="NCBI Taxonomy" id="874455"/>
    <lineage>
        <taxon>Eukaryota</taxon>
        <taxon>Metazoa</taxon>
        <taxon>Ecdysozoa</taxon>
        <taxon>Arthropoda</taxon>
        <taxon>Hexapoda</taxon>
        <taxon>Insecta</taxon>
        <taxon>Pterygota</taxon>
        <taxon>Neoptera</taxon>
        <taxon>Endopterygota</taxon>
        <taxon>Lepidoptera</taxon>
        <taxon>Glossata</taxon>
        <taxon>Ditrysia</taxon>
        <taxon>Noctuoidea</taxon>
        <taxon>Erebidae</taxon>
        <taxon>Arctiinae</taxon>
        <taxon>Arctia</taxon>
    </lineage>
</organism>
<dbReference type="Proteomes" id="UP000494106">
    <property type="component" value="Unassembled WGS sequence"/>
</dbReference>
<reference evidence="9 10" key="1">
    <citation type="submission" date="2020-04" db="EMBL/GenBank/DDBJ databases">
        <authorList>
            <person name="Wallbank WR R."/>
            <person name="Pardo Diaz C."/>
            <person name="Kozak K."/>
            <person name="Martin S."/>
            <person name="Jiggins C."/>
            <person name="Moest M."/>
            <person name="Warren A I."/>
            <person name="Byers J.R.P. K."/>
            <person name="Montejo-Kovacevich G."/>
            <person name="Yen C E."/>
        </authorList>
    </citation>
    <scope>NUCLEOTIDE SEQUENCE [LARGE SCALE GENOMIC DNA]</scope>
</reference>
<feature type="domain" description="PHD-type" evidence="8">
    <location>
        <begin position="8"/>
        <end position="59"/>
    </location>
</feature>
<dbReference type="SMART" id="SM00233">
    <property type="entry name" value="PH"/>
    <property type="match status" value="1"/>
</dbReference>
<dbReference type="GO" id="GO:0008270">
    <property type="term" value="F:zinc ion binding"/>
    <property type="evidence" value="ECO:0007669"/>
    <property type="project" value="UniProtKB-KW"/>
</dbReference>
<feature type="region of interest" description="Disordered" evidence="6">
    <location>
        <begin position="624"/>
        <end position="733"/>
    </location>
</feature>
<dbReference type="EMBL" id="CADEBC010000502">
    <property type="protein sequence ID" value="CAB3239254.1"/>
    <property type="molecule type" value="Genomic_DNA"/>
</dbReference>
<feature type="region of interest" description="Disordered" evidence="6">
    <location>
        <begin position="1134"/>
        <end position="1170"/>
    </location>
</feature>
<dbReference type="InterPro" id="IPR001849">
    <property type="entry name" value="PH_domain"/>
</dbReference>
<evidence type="ECO:0000256" key="1">
    <source>
        <dbReference type="ARBA" id="ARBA00022723"/>
    </source>
</evidence>
<dbReference type="InterPro" id="IPR011993">
    <property type="entry name" value="PH-like_dom_sf"/>
</dbReference>
<feature type="compositionally biased region" description="Basic and acidic residues" evidence="6">
    <location>
        <begin position="2023"/>
        <end position="2032"/>
    </location>
</feature>
<feature type="region of interest" description="Disordered" evidence="6">
    <location>
        <begin position="329"/>
        <end position="410"/>
    </location>
</feature>
<dbReference type="SMART" id="SM00249">
    <property type="entry name" value="PHD"/>
    <property type="match status" value="1"/>
</dbReference>
<keyword evidence="3" id="KW-0862">Zinc</keyword>
<keyword evidence="5" id="KW-0175">Coiled coil</keyword>
<dbReference type="InterPro" id="IPR011011">
    <property type="entry name" value="Znf_FYVE_PHD"/>
</dbReference>
<feature type="compositionally biased region" description="Low complexity" evidence="6">
    <location>
        <begin position="628"/>
        <end position="642"/>
    </location>
</feature>
<dbReference type="PROSITE" id="PS50003">
    <property type="entry name" value="PH_DOMAIN"/>
    <property type="match status" value="1"/>
</dbReference>
<feature type="coiled-coil region" evidence="5">
    <location>
        <begin position="746"/>
        <end position="815"/>
    </location>
</feature>
<feature type="coiled-coil region" evidence="5">
    <location>
        <begin position="1696"/>
        <end position="1769"/>
    </location>
</feature>
<protein>
    <recommendedName>
        <fullName evidence="11">Protein outspread</fullName>
    </recommendedName>
</protein>
<accession>A0A8S0ZWM7</accession>
<feature type="coiled-coil region" evidence="5">
    <location>
        <begin position="1809"/>
        <end position="1860"/>
    </location>
</feature>
<dbReference type="InterPro" id="IPR001965">
    <property type="entry name" value="Znf_PHD"/>
</dbReference>
<dbReference type="GO" id="GO:0051015">
    <property type="term" value="F:actin filament binding"/>
    <property type="evidence" value="ECO:0007669"/>
    <property type="project" value="TreeGrafter"/>
</dbReference>
<proteinExistence type="predicted"/>
<feature type="region of interest" description="Disordered" evidence="6">
    <location>
        <begin position="2007"/>
        <end position="2049"/>
    </location>
</feature>
<feature type="region of interest" description="Disordered" evidence="6">
    <location>
        <begin position="1579"/>
        <end position="1600"/>
    </location>
</feature>
<dbReference type="InterPro" id="IPR019787">
    <property type="entry name" value="Znf_PHD-finger"/>
</dbReference>
<sequence length="2082" mass="233455">MATKYVEWGCCAKDNETDENLVDEKFIKCTSCGKSYHYACLSVTESPNKSWKCPTCLSCAPKVNRKDSTPIRNVQMNRGNKRVAIGSPSPPPIASNKDEIRTMIRDIIKTEFNLILTQFNKTVVSTINQEMEPIRKEIQEVVASMSFMNDRFEAFEKSQQFTVEVIKNLESENKELKNTVGDLLARLNQLEQQSRSNNIEIQNMPENKNENIYNIINDLGQVPDTVPQASIDMTTVLEVSEADSVTGHPYSLAVTAPERVTFVKGTCREEARWWSDVLSVYPRSKGRHKRNATFPGGQTASLLQSSTTRKYSADASTLRDAADGCQATRPRYCSGGTTTWPGPRVQPPQPEIPSLAAPTPIDTKVYTDQPVSSASPPTRDKINGEEKARSRRRDTWTEPTTPPVNDDANVGVRSPLLQQQHQQYDEQLRDIAASLTRPRSRRALPPTLERPTRLPPPDRLPARGSPDGGVPAEEPSSSSASEGSEPTDVVEPTESAEGGRVELPAERLLHARAGWLQRRGAGGWSRHWFVLRGAALLYFRDPHAEHRGLMDGVIDLSGISRVVELPTSASTNGYAFETETWDGKHIVLSAVTAGIRANWVSAMRRTAGLPDTGPLSLILREDTVDQASESSTSPITPVTPITGKSAPFSSDEEYRTASEGGRRDSADWGDMGPQPPPSPILNRTPISKVKEKIRGRNNHPTTPRSDNPKVDRDEIDSTKEKERIMDENEENEKPIEARKRSYISTIDKQSIEIDDLKKQLKLALNDVSAAEAELSRLQKLKLEATLKEKKMEELVTTLQQKEEELSLRTKEAENLDAIKVLYNQDKTLWESKLTETQNFLKESTEHCELLTRQLTSAQETIIQLQKDLNDLNEKLLKSVKENDNLYIRIQDLENRSHVESASPTKEKRKSMDSLSDLTNINQDLDLESLEKDKLIEEYVELRDRFSKAIYEIKTMKKELRDSHNMYDELEITNIKLRNEMKLREQCSRSEIDLMAARILDLTQKLTASDKQVRTLKHKIQKSESREKRRSLSLKGRESLTLGKEVEEKLTELENKITMLETGESVPTINSPSKSASPAKEKPSKSENLTDEKRMKRLAARLRRKSLDSATSSEPMKMLVRLSSLETKVASALEHRKDLTNSSESLSQVTRSTESPSSFNETQENSNIGTQSQRHLLERLQSLENVVIHSRNKVNECLCQMSAMRAAKSRRSPSPSLEKKYSLKSMEKCLADVSKRLQECFDKCVVDCDQNPDQEVNDSVAQVVVQLEEQLRTKLLEISKKKAALYEAGELTQRRSLEILAEKLAYEAVLVGRIQEALESSNGSRFFARLIKSEIIETSQLIDNLKRKINGDSGRSGVGTRSSLDYLARILTRKIDVNGSRESRDQRRSELIIHGADLEALKVSQREVADAVERYKSEKLAELCSALACETLSYATPTDTDTEQLRANMEAARVREAWAAARDALGAELVQAEVTRALSRAAALCDQRLDQARHARLTLTAQDRADLELWWQAAHDHLRCEMDAAVKDIAARYRSCLTSDRRTKEPSPGLDSRALLQQLAEALAQRALVDARVAVLEGTYRASSPPADSPRRSSEDALSSLEADPAQEAEFVYLFQRFSTECRALFSSDCSGNSEDSMKIGESLERVEAAVAEVQRQLAGGEGIDAPSADGSGVLDRVEALRRRVEALQALVPCQHCKQLQDALDRLHEERARGECALAQQASALAAARRARAQLQAQHERERAALRERARTLQRRLAALDSEYSAQLENLRAAYQSAVAADTHGDGLRARYQQEIEQLRALCEKGLLAMESSHRRIVREMEEKHRAEREQLRLDKEQALAEETRATLAALDAMRKAHESEVRREVDKFKAEFLSRGVQGGERQQLSNRHQQEMEEIKMEILSLSEKYSVKCVESAALEERLSTATAQLAQAHNHIMQLDARNKQLRAHLISEANDMKNTETSTLSQLIEDTNTHGSGREAPLWQHLRRLATVWQTGRATNNTGDVVKVESTAGGGSSSTQQDTVREDREHQKPATLTRPELKATQRCSESGREVLAPLAGMVAERKKRFEMRSTHTSTTSLP</sequence>
<dbReference type="InterPro" id="IPR052223">
    <property type="entry name" value="Actin_Cytoskeleton_Reg"/>
</dbReference>
<feature type="region of interest" description="Disordered" evidence="6">
    <location>
        <begin position="1057"/>
        <end position="1093"/>
    </location>
</feature>
<evidence type="ECO:0008006" key="11">
    <source>
        <dbReference type="Google" id="ProtNLM"/>
    </source>
</evidence>
<feature type="coiled-coil region" evidence="5">
    <location>
        <begin position="159"/>
        <end position="193"/>
    </location>
</feature>
<dbReference type="Pfam" id="PF00169">
    <property type="entry name" value="PH"/>
    <property type="match status" value="1"/>
</dbReference>
<dbReference type="GO" id="GO:0015629">
    <property type="term" value="C:actin cytoskeleton"/>
    <property type="evidence" value="ECO:0007669"/>
    <property type="project" value="TreeGrafter"/>
</dbReference>
<evidence type="ECO:0000256" key="3">
    <source>
        <dbReference type="ARBA" id="ARBA00022833"/>
    </source>
</evidence>
<dbReference type="SUPFAM" id="SSF50729">
    <property type="entry name" value="PH domain-like"/>
    <property type="match status" value="1"/>
</dbReference>
<evidence type="ECO:0000313" key="10">
    <source>
        <dbReference type="Proteomes" id="UP000494106"/>
    </source>
</evidence>
<feature type="region of interest" description="Disordered" evidence="6">
    <location>
        <begin position="434"/>
        <end position="502"/>
    </location>
</feature>
<dbReference type="CDD" id="cd13275">
    <property type="entry name" value="PH_M-RIP"/>
    <property type="match status" value="1"/>
</dbReference>
<feature type="region of interest" description="Disordered" evidence="6">
    <location>
        <begin position="1016"/>
        <end position="1035"/>
    </location>
</feature>
<dbReference type="Gene3D" id="3.30.40.10">
    <property type="entry name" value="Zinc/RING finger domain, C3HC4 (zinc finger)"/>
    <property type="match status" value="1"/>
</dbReference>
<dbReference type="PROSITE" id="PS50016">
    <property type="entry name" value="ZF_PHD_2"/>
    <property type="match status" value="1"/>
</dbReference>
<evidence type="ECO:0000256" key="2">
    <source>
        <dbReference type="ARBA" id="ARBA00022771"/>
    </source>
</evidence>
<gene>
    <name evidence="9" type="ORF">APLA_LOCUS7728</name>
</gene>
<keyword evidence="10" id="KW-1185">Reference proteome</keyword>
<dbReference type="InterPro" id="IPR039597">
    <property type="entry name" value="M-RIP_PH"/>
</dbReference>
<feature type="compositionally biased region" description="Basic and acidic residues" evidence="6">
    <location>
        <begin position="706"/>
        <end position="733"/>
    </location>
</feature>
<dbReference type="InterPro" id="IPR013083">
    <property type="entry name" value="Znf_RING/FYVE/PHD"/>
</dbReference>
<comment type="caution">
    <text evidence="9">The sequence shown here is derived from an EMBL/GenBank/DDBJ whole genome shotgun (WGS) entry which is preliminary data.</text>
</comment>
<dbReference type="OrthoDB" id="9942268at2759"/>
<dbReference type="SUPFAM" id="SSF57903">
    <property type="entry name" value="FYVE/PHD zinc finger"/>
    <property type="match status" value="1"/>
</dbReference>
<feature type="compositionally biased region" description="Basic and acidic residues" evidence="6">
    <location>
        <begin position="652"/>
        <end position="666"/>
    </location>
</feature>
<evidence type="ECO:0000313" key="9">
    <source>
        <dbReference type="EMBL" id="CAB3239254.1"/>
    </source>
</evidence>
<keyword evidence="1" id="KW-0479">Metal-binding</keyword>
<evidence type="ECO:0000256" key="4">
    <source>
        <dbReference type="PROSITE-ProRule" id="PRU00146"/>
    </source>
</evidence>
<evidence type="ECO:0000259" key="8">
    <source>
        <dbReference type="PROSITE" id="PS50016"/>
    </source>
</evidence>
<dbReference type="PANTHER" id="PTHR17271:SF1">
    <property type="entry name" value="PROTEIN OUTSPREAD"/>
    <property type="match status" value="1"/>
</dbReference>
<feature type="coiled-coil region" evidence="5">
    <location>
        <begin position="1886"/>
        <end position="1934"/>
    </location>
</feature>
<name>A0A8S0ZWM7_ARCPL</name>
<evidence type="ECO:0000259" key="7">
    <source>
        <dbReference type="PROSITE" id="PS50003"/>
    </source>
</evidence>
<feature type="compositionally biased region" description="Polar residues" evidence="6">
    <location>
        <begin position="1139"/>
        <end position="1170"/>
    </location>
</feature>